<keyword evidence="2" id="KW-1185">Reference proteome</keyword>
<gene>
    <name evidence="1" type="ORF">SLS53_000220</name>
</gene>
<comment type="caution">
    <text evidence="1">The sequence shown here is derived from an EMBL/GenBank/DDBJ whole genome shotgun (WGS) entry which is preliminary data.</text>
</comment>
<accession>A0AAN9YPB0</accession>
<name>A0AAN9YPB0_9PEZI</name>
<sequence>MADAVDSVLMGYAGEMKLGTATIVGTLGLIQLLVSPVNGAPTNQFDAFFPAWNAMIQKYLKDPDICAVPYAAYKTGHVQADGASSLVTPVIECILDQFPEFRKAEMAASAVILGLLPTILQGLGSTSVETSLLGLRRRTLAMLCAAGSPAVALMSAGEFVKMASKIISGDMVVDAPLSSPQTLEARKIFMSVLEYAFVGGAVANVGHLTYQLSAHAIVVFAPETNYLLVVWTALSIVIHLDGVEDRVGWD</sequence>
<proteinExistence type="predicted"/>
<protein>
    <submittedName>
        <fullName evidence="1">Uncharacterized protein</fullName>
    </submittedName>
</protein>
<reference evidence="1 2" key="1">
    <citation type="journal article" date="2023" name="PLoS ONE">
        <title>Cytospora paraplurivora sp. nov. isolated from orchards with fruit tree decline syndrome in Ontario, Canada.</title>
        <authorList>
            <person name="Ilyukhin E."/>
            <person name="Nguyen H.D.T."/>
            <person name="Castle A.J."/>
            <person name="Ellouze W."/>
        </authorList>
    </citation>
    <scope>NUCLEOTIDE SEQUENCE [LARGE SCALE GENOMIC DNA]</scope>
    <source>
        <strain evidence="1 2">FDS-564</strain>
    </source>
</reference>
<dbReference type="AlphaFoldDB" id="A0AAN9YPB0"/>
<evidence type="ECO:0000313" key="2">
    <source>
        <dbReference type="Proteomes" id="UP001320245"/>
    </source>
</evidence>
<evidence type="ECO:0000313" key="1">
    <source>
        <dbReference type="EMBL" id="KAK7749642.1"/>
    </source>
</evidence>
<dbReference type="Proteomes" id="UP001320245">
    <property type="component" value="Unassembled WGS sequence"/>
</dbReference>
<organism evidence="1 2">
    <name type="scientific">Cytospora paraplurivora</name>
    <dbReference type="NCBI Taxonomy" id="2898453"/>
    <lineage>
        <taxon>Eukaryota</taxon>
        <taxon>Fungi</taxon>
        <taxon>Dikarya</taxon>
        <taxon>Ascomycota</taxon>
        <taxon>Pezizomycotina</taxon>
        <taxon>Sordariomycetes</taxon>
        <taxon>Sordariomycetidae</taxon>
        <taxon>Diaporthales</taxon>
        <taxon>Cytosporaceae</taxon>
        <taxon>Cytospora</taxon>
    </lineage>
</organism>
<dbReference type="EMBL" id="JAJSPL020000001">
    <property type="protein sequence ID" value="KAK7749642.1"/>
    <property type="molecule type" value="Genomic_DNA"/>
</dbReference>